<dbReference type="InterPro" id="IPR011990">
    <property type="entry name" value="TPR-like_helical_dom_sf"/>
</dbReference>
<gene>
    <name evidence="5" type="ORF">ACJIZ3_005036</name>
</gene>
<dbReference type="AlphaFoldDB" id="A0ABD3S3Y1"/>
<keyword evidence="2" id="KW-0677">Repeat</keyword>
<dbReference type="PANTHER" id="PTHR47939">
    <property type="entry name" value="MEMBRANE-ASSOCIATED SALT-INDUCIBLE PROTEIN-LIKE"/>
    <property type="match status" value="1"/>
</dbReference>
<feature type="repeat" description="PPR" evidence="3">
    <location>
        <begin position="333"/>
        <end position="367"/>
    </location>
</feature>
<sequence length="565" mass="65434">MALFAIIRRLQTHRSRPIIRLSQFFHPLPHHFVSLPSAANSALYLSFQAFHQTSSILSKHNSHSVGFHHFKTQSPYQIINFDEFKDETHENIQLGLDEILGKIQKAKDFASGDEAMAFIDNSGIKPDKYVIFSLIWALREEWKVAFLVFKWGEKWDCVDEKTWCLMIWLLGNHKKFSTAWTVIHGLYHASMDTQQAMLVMIDRYVATHNLDKAIETFHMMQKFKFSPDHNTYFTLLNILCKHGNIEEAEEFMFLNKKFYPLETESFNIILNGWCNIVIDIYEAKRVWREMSKCCIEPDGTSYTHMISCNSRVGNLFESLRLYDVMKKMNYVPGVEVYHSLIFILTSENCLSESLKIIDRMKETGLTPNSTTYNFIIKPLCEAAKFEEARTVLVRMLGDGISPTIDTYHALLEGESFEGTLGVLRHMREAGLGPSTDTFLRILGKFFKLGQPENALRIWLEMKQYVVKPDYGHYNVMIQGLRKCGLIVKAREFYSEMISVGIVDDPFLKKLLEEPKQDKVRARKGKGQMTIVRSIKKCKGLRGGKRFVVQSRRRRKQLEKNRGSGV</sequence>
<comment type="caution">
    <text evidence="5">The sequence shown here is derived from an EMBL/GenBank/DDBJ whole genome shotgun (WGS) entry which is preliminary data.</text>
</comment>
<dbReference type="InterPro" id="IPR002885">
    <property type="entry name" value="PPR_rpt"/>
</dbReference>
<dbReference type="Pfam" id="PF17177">
    <property type="entry name" value="PPR_long"/>
    <property type="match status" value="1"/>
</dbReference>
<evidence type="ECO:0000313" key="6">
    <source>
        <dbReference type="Proteomes" id="UP001634393"/>
    </source>
</evidence>
<evidence type="ECO:0000256" key="3">
    <source>
        <dbReference type="PROSITE-ProRule" id="PRU00708"/>
    </source>
</evidence>
<dbReference type="Pfam" id="PF01535">
    <property type="entry name" value="PPR"/>
    <property type="match status" value="1"/>
</dbReference>
<dbReference type="PROSITE" id="PS51375">
    <property type="entry name" value="PPR"/>
    <property type="match status" value="5"/>
</dbReference>
<feature type="repeat" description="PPR" evidence="3">
    <location>
        <begin position="469"/>
        <end position="503"/>
    </location>
</feature>
<accession>A0ABD3S3Y1</accession>
<dbReference type="PANTHER" id="PTHR47939:SF5">
    <property type="entry name" value="PENTACOTRIPEPTIDE-REPEAT REGION OF PRORP DOMAIN-CONTAINING PROTEIN"/>
    <property type="match status" value="1"/>
</dbReference>
<dbReference type="Gene3D" id="1.25.40.10">
    <property type="entry name" value="Tetratricopeptide repeat domain"/>
    <property type="match status" value="3"/>
</dbReference>
<name>A0ABD3S3Y1_9LAMI</name>
<reference evidence="5 6" key="1">
    <citation type="submission" date="2024-12" db="EMBL/GenBank/DDBJ databases">
        <title>The unique morphological basis and parallel evolutionary history of personate flowers in Penstemon.</title>
        <authorList>
            <person name="Depatie T.H."/>
            <person name="Wessinger C.A."/>
        </authorList>
    </citation>
    <scope>NUCLEOTIDE SEQUENCE [LARGE SCALE GENOMIC DNA]</scope>
    <source>
        <strain evidence="5">WTNN_2</strain>
        <tissue evidence="5">Leaf</tissue>
    </source>
</reference>
<organism evidence="5 6">
    <name type="scientific">Penstemon smallii</name>
    <dbReference type="NCBI Taxonomy" id="265156"/>
    <lineage>
        <taxon>Eukaryota</taxon>
        <taxon>Viridiplantae</taxon>
        <taxon>Streptophyta</taxon>
        <taxon>Embryophyta</taxon>
        <taxon>Tracheophyta</taxon>
        <taxon>Spermatophyta</taxon>
        <taxon>Magnoliopsida</taxon>
        <taxon>eudicotyledons</taxon>
        <taxon>Gunneridae</taxon>
        <taxon>Pentapetalae</taxon>
        <taxon>asterids</taxon>
        <taxon>lamiids</taxon>
        <taxon>Lamiales</taxon>
        <taxon>Plantaginaceae</taxon>
        <taxon>Cheloneae</taxon>
        <taxon>Penstemon</taxon>
    </lineage>
</organism>
<dbReference type="InterPro" id="IPR050667">
    <property type="entry name" value="PPR-containing_protein"/>
</dbReference>
<evidence type="ECO:0000259" key="4">
    <source>
        <dbReference type="Pfam" id="PF17177"/>
    </source>
</evidence>
<dbReference type="InterPro" id="IPR033443">
    <property type="entry name" value="PROP1-like_PPR_dom"/>
</dbReference>
<dbReference type="Proteomes" id="UP001634393">
    <property type="component" value="Unassembled WGS sequence"/>
</dbReference>
<feature type="repeat" description="PPR" evidence="3">
    <location>
        <begin position="262"/>
        <end position="297"/>
    </location>
</feature>
<comment type="similarity">
    <text evidence="1">Belongs to the PPR family. P subfamily.</text>
</comment>
<evidence type="ECO:0000256" key="2">
    <source>
        <dbReference type="ARBA" id="ARBA00022737"/>
    </source>
</evidence>
<keyword evidence="6" id="KW-1185">Reference proteome</keyword>
<feature type="repeat" description="PPR" evidence="3">
    <location>
        <begin position="298"/>
        <end position="332"/>
    </location>
</feature>
<dbReference type="Pfam" id="PF13041">
    <property type="entry name" value="PPR_2"/>
    <property type="match status" value="1"/>
</dbReference>
<evidence type="ECO:0000256" key="1">
    <source>
        <dbReference type="ARBA" id="ARBA00007626"/>
    </source>
</evidence>
<dbReference type="EMBL" id="JBJXBP010000007">
    <property type="protein sequence ID" value="KAL3819131.1"/>
    <property type="molecule type" value="Genomic_DNA"/>
</dbReference>
<evidence type="ECO:0000313" key="5">
    <source>
        <dbReference type="EMBL" id="KAL3819131.1"/>
    </source>
</evidence>
<feature type="repeat" description="PPR" evidence="3">
    <location>
        <begin position="368"/>
        <end position="402"/>
    </location>
</feature>
<dbReference type="NCBIfam" id="TIGR00756">
    <property type="entry name" value="PPR"/>
    <property type="match status" value="3"/>
</dbReference>
<feature type="domain" description="PROP1-like PPR" evidence="4">
    <location>
        <begin position="302"/>
        <end position="469"/>
    </location>
</feature>
<proteinExistence type="inferred from homology"/>
<protein>
    <recommendedName>
        <fullName evidence="4">PROP1-like PPR domain-containing protein</fullName>
    </recommendedName>
</protein>